<reference evidence="2 3" key="1">
    <citation type="journal article" date="2019" name="Nat. Med.">
        <title>A library of human gut bacterial isolates paired with longitudinal multiomics data enables mechanistic microbiome research.</title>
        <authorList>
            <person name="Poyet M."/>
            <person name="Groussin M."/>
            <person name="Gibbons S.M."/>
            <person name="Avila-Pacheco J."/>
            <person name="Jiang X."/>
            <person name="Kearney S.M."/>
            <person name="Perrotta A.R."/>
            <person name="Berdy B."/>
            <person name="Zhao S."/>
            <person name="Lieberman T.D."/>
            <person name="Swanson P.K."/>
            <person name="Smith M."/>
            <person name="Roesemann S."/>
            <person name="Alexander J.E."/>
            <person name="Rich S.A."/>
            <person name="Livny J."/>
            <person name="Vlamakis H."/>
            <person name="Clish C."/>
            <person name="Bullock K."/>
            <person name="Deik A."/>
            <person name="Scott J."/>
            <person name="Pierce K.A."/>
            <person name="Xavier R.J."/>
            <person name="Alm E.J."/>
        </authorList>
    </citation>
    <scope>NUCLEOTIDE SEQUENCE [LARGE SCALE GENOMIC DNA]</scope>
    <source>
        <strain evidence="2 3">BIOML-A2</strain>
    </source>
</reference>
<evidence type="ECO:0000259" key="1">
    <source>
        <dbReference type="Pfam" id="PF19789"/>
    </source>
</evidence>
<dbReference type="Gene3D" id="2.60.40.1080">
    <property type="match status" value="1"/>
</dbReference>
<dbReference type="Pfam" id="PF19789">
    <property type="entry name" value="DUF6273"/>
    <property type="match status" value="1"/>
</dbReference>
<proteinExistence type="predicted"/>
<organism evidence="2 3">
    <name type="scientific">Flavonifractor plautii</name>
    <name type="common">Fusobacterium plautii</name>
    <dbReference type="NCBI Taxonomy" id="292800"/>
    <lineage>
        <taxon>Bacteria</taxon>
        <taxon>Bacillati</taxon>
        <taxon>Bacillota</taxon>
        <taxon>Clostridia</taxon>
        <taxon>Eubacteriales</taxon>
        <taxon>Oscillospiraceae</taxon>
        <taxon>Flavonifractor</taxon>
    </lineage>
</organism>
<comment type="caution">
    <text evidence="2">The sequence shown here is derived from an EMBL/GenBank/DDBJ whole genome shotgun (WGS) entry which is preliminary data.</text>
</comment>
<dbReference type="Proteomes" id="UP000434475">
    <property type="component" value="Unassembled WGS sequence"/>
</dbReference>
<dbReference type="InterPro" id="IPR046240">
    <property type="entry name" value="DUF6273"/>
</dbReference>
<dbReference type="EMBL" id="WKPR01000003">
    <property type="protein sequence ID" value="MSB18408.1"/>
    <property type="molecule type" value="Genomic_DNA"/>
</dbReference>
<name>A0A6I2QVL3_FLAPL</name>
<sequence>MAWIGIITNNGNDLLTRWVEGKQLIITRAAAGQGRVDQAAMLAQADLVNEKQAASIISNTPVDKGQRLKLQVTPQSNAGYSLNQFGVWARLEDEDEKMIALFQTDTDIGVEIPSKADMPDFVYTFYGMLAFSNQGTLTVNIDAAAVVTAETLGQAVAAAVGKHEADEDAHAALFAKKADLSEGGKMDVDQLPVGTAGGVAGLDAGGKVPVSQLPVGSPHGLAELDESGHVPSARLPSYVDDVVEGYYHEGAFYTDLGHQSQITPESGKIYVDVESNITYRWSGTVYVAIGSDLALGETSSTAYRGDRGKTAYDHSQVKTGNPHGTKAHDIEYTDNKELGATNLQAAMDAAAQKAIDAQTSADAALEAITKIAHTIDAVPTQNGTLTYTGSPQSPSWNGYNPETMTLGGTTTGTDAGTYQATFTPKEGYTWGDNTNEAKTVQWTIGKATIAAVPTQSGSLTYTGQAQSPTWTGYDSDKLTLGGDTGGTDAGSYEASFTPTANYQWQDGTATAKTAAWTIGRATIATVPSQSGSLTYTGSAQTPSWSNYNTAQLTIGGDTSGTNAGSYTATFTPTSNYQWDNGSTAAKNASWSIGKAAGSLTLNPTSMTITNATKTGSITVTRAGDGAITAQSNATGVATVSVSGNTVTVTGVAYGTATITVKVAAGTNHNAPADKTCTVKVNVFSTTLNSNTWAAIKAASDAGNAASVWSVGDTKNIKINGQVGNFTFSNLSIDTFIVGFNHNSAKEGANRIHFALGKIGGHLVALCDSSYSNEQTTTGYFNMNTSRTNAGGWNATYMRKTLLGNSGTPSSPPANSLLAALPSDLRAVMKSVTKYTDNTGNASNSSGAVTATTDWLWLFAEFEVQGSRSYANQYEQNSQQQYDYWKSGNPKVAYKHSSTGTAVWWWRRSPYYDYYVYFCFTYTDGSNAYYAASWSAGVVAGFAA</sequence>
<dbReference type="AlphaFoldDB" id="A0A6I2QVL3"/>
<evidence type="ECO:0000313" key="2">
    <source>
        <dbReference type="EMBL" id="MSB18408.1"/>
    </source>
</evidence>
<feature type="domain" description="DUF6273" evidence="1">
    <location>
        <begin position="804"/>
        <end position="927"/>
    </location>
</feature>
<gene>
    <name evidence="2" type="ORF">GKE97_02625</name>
</gene>
<protein>
    <recommendedName>
        <fullName evidence="1">DUF6273 domain-containing protein</fullName>
    </recommendedName>
</protein>
<evidence type="ECO:0000313" key="3">
    <source>
        <dbReference type="Proteomes" id="UP000434475"/>
    </source>
</evidence>
<accession>A0A6I2QVL3</accession>
<dbReference type="RefSeq" id="WP_172697174.1">
    <property type="nucleotide sequence ID" value="NZ_WKPR01000003.1"/>
</dbReference>